<feature type="region of interest" description="Disordered" evidence="4">
    <location>
        <begin position="194"/>
        <end position="265"/>
    </location>
</feature>
<feature type="compositionally biased region" description="Polar residues" evidence="4">
    <location>
        <begin position="27"/>
        <end position="44"/>
    </location>
</feature>
<evidence type="ECO:0000256" key="2">
    <source>
        <dbReference type="ARBA" id="ARBA00022803"/>
    </source>
</evidence>
<feature type="compositionally biased region" description="Basic residues" evidence="4">
    <location>
        <begin position="308"/>
        <end position="322"/>
    </location>
</feature>
<protein>
    <submittedName>
        <fullName evidence="5">Uncharacterized protein</fullName>
    </submittedName>
</protein>
<gene>
    <name evidence="5" type="ORF">G7Y89_g12606</name>
</gene>
<feature type="compositionally biased region" description="Polar residues" evidence="4">
    <location>
        <begin position="71"/>
        <end position="101"/>
    </location>
</feature>
<feature type="repeat" description="TPR" evidence="3">
    <location>
        <begin position="447"/>
        <end position="480"/>
    </location>
</feature>
<reference evidence="5 6" key="1">
    <citation type="submission" date="2020-03" db="EMBL/GenBank/DDBJ databases">
        <title>Draft Genome Sequence of Cudoniella acicularis.</title>
        <authorList>
            <person name="Buettner E."/>
            <person name="Kellner H."/>
        </authorList>
    </citation>
    <scope>NUCLEOTIDE SEQUENCE [LARGE SCALE GENOMIC DNA]</scope>
    <source>
        <strain evidence="5 6">DSM 108380</strain>
    </source>
</reference>
<dbReference type="SUPFAM" id="SSF48452">
    <property type="entry name" value="TPR-like"/>
    <property type="match status" value="2"/>
</dbReference>
<dbReference type="PANTHER" id="PTHR23082:SF0">
    <property type="entry name" value="GENERAL TRANSCRIPTION FACTOR 3C POLYPEPTIDE 3"/>
    <property type="match status" value="1"/>
</dbReference>
<evidence type="ECO:0000256" key="4">
    <source>
        <dbReference type="SAM" id="MobiDB-lite"/>
    </source>
</evidence>
<dbReference type="Pfam" id="PF07719">
    <property type="entry name" value="TPR_2"/>
    <property type="match status" value="1"/>
</dbReference>
<dbReference type="SMART" id="SM00028">
    <property type="entry name" value="TPR"/>
    <property type="match status" value="7"/>
</dbReference>
<dbReference type="Gene3D" id="1.25.40.10">
    <property type="entry name" value="Tetratricopeptide repeat domain"/>
    <property type="match status" value="4"/>
</dbReference>
<organism evidence="5 6">
    <name type="scientific">Cudoniella acicularis</name>
    <dbReference type="NCBI Taxonomy" id="354080"/>
    <lineage>
        <taxon>Eukaryota</taxon>
        <taxon>Fungi</taxon>
        <taxon>Dikarya</taxon>
        <taxon>Ascomycota</taxon>
        <taxon>Pezizomycotina</taxon>
        <taxon>Leotiomycetes</taxon>
        <taxon>Helotiales</taxon>
        <taxon>Tricladiaceae</taxon>
        <taxon>Cudoniella</taxon>
    </lineage>
</organism>
<keyword evidence="6" id="KW-1185">Reference proteome</keyword>
<dbReference type="InterPro" id="IPR039340">
    <property type="entry name" value="Tfc4/TFIIIC-102/Sfc4"/>
</dbReference>
<dbReference type="PROSITE" id="PS50005">
    <property type="entry name" value="TPR"/>
    <property type="match status" value="2"/>
</dbReference>
<feature type="region of interest" description="Disordered" evidence="4">
    <location>
        <begin position="297"/>
        <end position="337"/>
    </location>
</feature>
<comment type="caution">
    <text evidence="5">The sequence shown here is derived from an EMBL/GenBank/DDBJ whole genome shotgun (WGS) entry which is preliminary data.</text>
</comment>
<dbReference type="GO" id="GO:0006383">
    <property type="term" value="P:transcription by RNA polymerase III"/>
    <property type="evidence" value="ECO:0007669"/>
    <property type="project" value="InterPro"/>
</dbReference>
<feature type="compositionally biased region" description="Low complexity" evidence="4">
    <location>
        <begin position="111"/>
        <end position="128"/>
    </location>
</feature>
<dbReference type="Proteomes" id="UP000566819">
    <property type="component" value="Unassembled WGS sequence"/>
</dbReference>
<proteinExistence type="predicted"/>
<feature type="compositionally biased region" description="Polar residues" evidence="4">
    <location>
        <begin position="198"/>
        <end position="221"/>
    </location>
</feature>
<evidence type="ECO:0000256" key="3">
    <source>
        <dbReference type="PROSITE-ProRule" id="PRU00339"/>
    </source>
</evidence>
<name>A0A8H4VZ03_9HELO</name>
<accession>A0A8H4VZ03</accession>
<feature type="repeat" description="TPR" evidence="3">
    <location>
        <begin position="1062"/>
        <end position="1095"/>
    </location>
</feature>
<dbReference type="GO" id="GO:0000127">
    <property type="term" value="C:transcription factor TFIIIC complex"/>
    <property type="evidence" value="ECO:0007669"/>
    <property type="project" value="TreeGrafter"/>
</dbReference>
<dbReference type="InterPro" id="IPR019734">
    <property type="entry name" value="TPR_rpt"/>
</dbReference>
<keyword evidence="1" id="KW-0677">Repeat</keyword>
<feature type="region of interest" description="Disordered" evidence="4">
    <location>
        <begin position="1"/>
        <end position="128"/>
    </location>
</feature>
<dbReference type="InterPro" id="IPR013105">
    <property type="entry name" value="TPR_2"/>
</dbReference>
<dbReference type="AlphaFoldDB" id="A0A8H4VZ03"/>
<keyword evidence="2 3" id="KW-0802">TPR repeat</keyword>
<feature type="compositionally biased region" description="Basic and acidic residues" evidence="4">
    <location>
        <begin position="148"/>
        <end position="160"/>
    </location>
</feature>
<dbReference type="InterPro" id="IPR011990">
    <property type="entry name" value="TPR-like_helical_dom_sf"/>
</dbReference>
<evidence type="ECO:0000256" key="1">
    <source>
        <dbReference type="ARBA" id="ARBA00022737"/>
    </source>
</evidence>
<sequence>MFPFQSNLSEPPKSARPETQYPPRPENSPQGNGPQPASSPQRQNIDPALDRQQSPGWPSLYNHPAYVRIANSYTRNQKMSSPNQECHNPHTSNSVLATPSSVDWHRKYSTPVPSSPAASSPAASSSRRVSLTEHHILIDDEPLVEDGFARHASLPEHHTPLSEGPVLTDEDGRHASLLTLHTPLKDASILEDGAGCTQKDSQQSHSQTSSANDASPPSQSFELDPNLEMSRAEFEAATSQGRRESREPSEFGDFLGPREDSEGYISDADSEYLDYIDEMEKLKENVLSLKTTNGQIENIQTMQDVSPPRRRGRPRGGRKTRGRGGWSGPRRAAEPTPDIKLRLGQASQLFIEEKYKEAKAIVSDVVRINAETHEAWTLLASIFKEEGNMDMAVYALMFAAHMRPKHLSGWFACARLALEETGEHRDQYLLSAQFCYAAAIRMQHSNLEAHFGKAEVYHEQGKFERAAAEYKTILKLNPHNIQALRKLAEVCIDGDIVSLAQESYRESIAYFKSTASGVGMAFGWSDADAFIELLTYAGQHEQALIELKKLARWLLGREQEKFWDEITVNDCEWDIDDSRRRTAPGFAAGKFPVTSYGAGLPLEFRIKLGLSRLHLGHHEEAMHHFEWHDPFSKSGKKSVCGNTYLCRQVAEHLHEAGLFQQALTFYQSLKEIPEENSDLLQIQMAKCFLAQHLEQEAEKCFLEAIELNSFDTDARTHLAKLYENQGESQKAFNLVVETMALKKQQNPPIPEKRAKRQAEAGNISLHKTDPVPTRERAIAIMPRLPMLRKPARLMNGDAVDPHSKTIHLQTQYYTLGKARDGMRKGDAESTRVWMNAARDLTDDFRSVRTLYPWDKVGCFKGYSEVERSEAQALDSDLTEMSERLSQSLGSNKQQQTVLECSPGIPTGYRGIPFQTWLDIFLEYAICLAKNDRSQQAYDICEAAKDAIVFNHSKEHMFMIHMFCALISNDEETVVAMARFYMKEYQFTTDSYRIFSALTRVVKSPVSWYSSGPTQKFMLRQIRAMDYALVDEATREEKHFQEKGSYSVRDENGKQIVNVDLDISLLMLHGYILYTGASYSYALNYFLRAYALDPNHPIINLSIGLTYIHYGLKRQTENRQYSTIQGLTFMLWYHDIRKKSDHIEERIEADYNLARAYHMLGLVHLANPLYWKVLNGSKRGVKEDLVLEAAYNLQTIYAQSGNMELAQHITKEWLVI</sequence>
<evidence type="ECO:0000313" key="6">
    <source>
        <dbReference type="Proteomes" id="UP000566819"/>
    </source>
</evidence>
<feature type="region of interest" description="Disordered" evidence="4">
    <location>
        <begin position="148"/>
        <end position="169"/>
    </location>
</feature>
<evidence type="ECO:0000313" key="5">
    <source>
        <dbReference type="EMBL" id="KAF4625560.1"/>
    </source>
</evidence>
<dbReference type="OrthoDB" id="9991317at2759"/>
<dbReference type="EMBL" id="JAAMPI010001347">
    <property type="protein sequence ID" value="KAF4625560.1"/>
    <property type="molecule type" value="Genomic_DNA"/>
</dbReference>
<dbReference type="PANTHER" id="PTHR23082">
    <property type="entry name" value="TRANSCRIPTION INITIATION FACTOR IIIC TFIIIC , POLYPEPTIDE 3-RELATED"/>
    <property type="match status" value="1"/>
</dbReference>